<protein>
    <submittedName>
        <fullName evidence="2">Uncharacterized protein</fullName>
    </submittedName>
</protein>
<feature type="region of interest" description="Disordered" evidence="1">
    <location>
        <begin position="128"/>
        <end position="158"/>
    </location>
</feature>
<proteinExistence type="predicted"/>
<evidence type="ECO:0000313" key="3">
    <source>
        <dbReference type="Proteomes" id="UP000031737"/>
    </source>
</evidence>
<accession>A0A061J5S3</accession>
<gene>
    <name evidence="2" type="ORF">TRSC58_02801</name>
</gene>
<keyword evidence="3" id="KW-1185">Reference proteome</keyword>
<dbReference type="AlphaFoldDB" id="A0A061J5S3"/>
<organism evidence="2 3">
    <name type="scientific">Trypanosoma rangeli SC58</name>
    <dbReference type="NCBI Taxonomy" id="429131"/>
    <lineage>
        <taxon>Eukaryota</taxon>
        <taxon>Discoba</taxon>
        <taxon>Euglenozoa</taxon>
        <taxon>Kinetoplastea</taxon>
        <taxon>Metakinetoplastina</taxon>
        <taxon>Trypanosomatida</taxon>
        <taxon>Trypanosomatidae</taxon>
        <taxon>Trypanosoma</taxon>
        <taxon>Herpetosoma</taxon>
    </lineage>
</organism>
<feature type="region of interest" description="Disordered" evidence="1">
    <location>
        <begin position="185"/>
        <end position="209"/>
    </location>
</feature>
<name>A0A061J5S3_TRYRA</name>
<dbReference type="VEuPathDB" id="TriTrypDB:TRSC58_02801"/>
<sequence>MMVRTAFAEVLVASVRDALAKLQDVKREEGGAVQNTKKRSRATRDVTISTSSSTAVVPLRYPVGRSTLQVTGVHVSLQETEQAEGHTGDVGDFVVLLRAHVKGRLDPSARVFTVAAMKFAADPGTGRTTVAKGGAREDARHAGRPAAVTAPSLSPGKPHRLARTAFAQLDFRLQSEKVSFSVQVLPAGPRRTPPPLSTRSLLPRGDGNAGDGSLRVMVVGVVSPLLP</sequence>
<evidence type="ECO:0000313" key="2">
    <source>
        <dbReference type="EMBL" id="ESL09476.1"/>
    </source>
</evidence>
<dbReference type="Proteomes" id="UP000031737">
    <property type="component" value="Unassembled WGS sequence"/>
</dbReference>
<dbReference type="OrthoDB" id="266875at2759"/>
<dbReference type="EMBL" id="AUPL01002801">
    <property type="protein sequence ID" value="ESL09476.1"/>
    <property type="molecule type" value="Genomic_DNA"/>
</dbReference>
<feature type="region of interest" description="Disordered" evidence="1">
    <location>
        <begin position="27"/>
        <end position="47"/>
    </location>
</feature>
<comment type="caution">
    <text evidence="2">The sequence shown here is derived from an EMBL/GenBank/DDBJ whole genome shotgun (WGS) entry which is preliminary data.</text>
</comment>
<evidence type="ECO:0000256" key="1">
    <source>
        <dbReference type="SAM" id="MobiDB-lite"/>
    </source>
</evidence>
<reference evidence="2 3" key="1">
    <citation type="submission" date="2013-07" db="EMBL/GenBank/DDBJ databases">
        <authorList>
            <person name="Stoco P.H."/>
            <person name="Wagner G."/>
            <person name="Gerber A."/>
            <person name="Zaha A."/>
            <person name="Thompson C."/>
            <person name="Bartholomeu D.C."/>
            <person name="Luckemeyer D.D."/>
            <person name="Bahia D."/>
            <person name="Loreto E."/>
            <person name="Prestes E.B."/>
            <person name="Lima F.M."/>
            <person name="Rodrigues-Luiz G."/>
            <person name="Vallejo G.A."/>
            <person name="Filho J.F."/>
            <person name="Monteiro K.M."/>
            <person name="Tyler K.M."/>
            <person name="de Almeida L.G."/>
            <person name="Ortiz M.F."/>
            <person name="Siervo M.A."/>
            <person name="de Moraes M.H."/>
            <person name="Cunha O.L."/>
            <person name="Mendonca-Neto R."/>
            <person name="Silva R."/>
            <person name="Teixeira S.M."/>
            <person name="Murta S.M."/>
            <person name="Sincero T.C."/>
            <person name="Mendes T.A."/>
            <person name="Urmenyi T.P."/>
            <person name="Silva V.G."/>
            <person name="da Rocha W.D."/>
            <person name="Andersson B."/>
            <person name="Romanha A.J."/>
            <person name="Steindel M."/>
            <person name="de Vasconcelos A.T."/>
            <person name="Grisard E.C."/>
        </authorList>
    </citation>
    <scope>NUCLEOTIDE SEQUENCE [LARGE SCALE GENOMIC DNA]</scope>
    <source>
        <strain evidence="2 3">SC58</strain>
    </source>
</reference>